<feature type="domain" description="RCK N-terminal" evidence="1">
    <location>
        <begin position="1"/>
        <end position="117"/>
    </location>
</feature>
<evidence type="ECO:0000313" key="3">
    <source>
        <dbReference type="EMBL" id="MBC8598823.1"/>
    </source>
</evidence>
<comment type="caution">
    <text evidence="3">The sequence shown here is derived from an EMBL/GenBank/DDBJ whole genome shotgun (WGS) entry which is preliminary data.</text>
</comment>
<dbReference type="InterPro" id="IPR036291">
    <property type="entry name" value="NAD(P)-bd_dom_sf"/>
</dbReference>
<dbReference type="SUPFAM" id="SSF51735">
    <property type="entry name" value="NAD(P)-binding Rossmann-fold domains"/>
    <property type="match status" value="1"/>
</dbReference>
<gene>
    <name evidence="3" type="ORF">H8708_06205</name>
</gene>
<name>A0ABR7NRS4_9FIRM</name>
<dbReference type="PANTHER" id="PTHR43833">
    <property type="entry name" value="POTASSIUM CHANNEL PROTEIN 2-RELATED-RELATED"/>
    <property type="match status" value="1"/>
</dbReference>
<feature type="domain" description="RCK C-terminal" evidence="2">
    <location>
        <begin position="135"/>
        <end position="215"/>
    </location>
</feature>
<dbReference type="InterPro" id="IPR006037">
    <property type="entry name" value="RCK_C"/>
</dbReference>
<dbReference type="EMBL" id="JACRTJ010000014">
    <property type="protein sequence ID" value="MBC8598823.1"/>
    <property type="molecule type" value="Genomic_DNA"/>
</dbReference>
<keyword evidence="4" id="KW-1185">Reference proteome</keyword>
<evidence type="ECO:0000259" key="1">
    <source>
        <dbReference type="PROSITE" id="PS51201"/>
    </source>
</evidence>
<dbReference type="SUPFAM" id="SSF116726">
    <property type="entry name" value="TrkA C-terminal domain-like"/>
    <property type="match status" value="1"/>
</dbReference>
<dbReference type="PANTHER" id="PTHR43833:SF7">
    <property type="entry name" value="KTR SYSTEM POTASSIUM UPTAKE PROTEIN C"/>
    <property type="match status" value="1"/>
</dbReference>
<dbReference type="Gene3D" id="3.30.70.1450">
    <property type="entry name" value="Regulator of K+ conductance, C-terminal domain"/>
    <property type="match status" value="1"/>
</dbReference>
<proteinExistence type="predicted"/>
<dbReference type="PROSITE" id="PS51202">
    <property type="entry name" value="RCK_C"/>
    <property type="match status" value="1"/>
</dbReference>
<sequence>MISVLIIGLGRFGRHMAIKFQEQGNDVMAVEKDETRADEMAPVIQNIQIGDATNEDFLQSLGVGNYDVCVVGIGESFQTALEITVHLKDLGAKYVVARATRDIYKKLLLRNGADHVVYAEREVAERLAVRYGTARGIFDYVELTPEYGIYEIELPHGWAGHSILERQVRTRHNINILAIRHGRNLFPMPGPEHVFTEGETLMVMGSERDIKALMR</sequence>
<evidence type="ECO:0000313" key="4">
    <source>
        <dbReference type="Proteomes" id="UP000647491"/>
    </source>
</evidence>
<dbReference type="InterPro" id="IPR036721">
    <property type="entry name" value="RCK_C_sf"/>
</dbReference>
<organism evidence="3 4">
    <name type="scientific">Enterocloster hominis</name>
    <name type="common">ex Liu et al. 2021</name>
    <dbReference type="NCBI Taxonomy" id="2763663"/>
    <lineage>
        <taxon>Bacteria</taxon>
        <taxon>Bacillati</taxon>
        <taxon>Bacillota</taxon>
        <taxon>Clostridia</taxon>
        <taxon>Lachnospirales</taxon>
        <taxon>Lachnospiraceae</taxon>
        <taxon>Enterocloster</taxon>
    </lineage>
</organism>
<dbReference type="Gene3D" id="3.40.50.720">
    <property type="entry name" value="NAD(P)-binding Rossmann-like Domain"/>
    <property type="match status" value="1"/>
</dbReference>
<dbReference type="InterPro" id="IPR003148">
    <property type="entry name" value="RCK_N"/>
</dbReference>
<dbReference type="PROSITE" id="PS51201">
    <property type="entry name" value="RCK_N"/>
    <property type="match status" value="1"/>
</dbReference>
<dbReference type="InterPro" id="IPR050721">
    <property type="entry name" value="Trk_Ktr_HKT_K-transport"/>
</dbReference>
<dbReference type="Proteomes" id="UP000647491">
    <property type="component" value="Unassembled WGS sequence"/>
</dbReference>
<reference evidence="3 4" key="1">
    <citation type="submission" date="2020-08" db="EMBL/GenBank/DDBJ databases">
        <title>Genome public.</title>
        <authorList>
            <person name="Liu C."/>
            <person name="Sun Q."/>
        </authorList>
    </citation>
    <scope>NUCLEOTIDE SEQUENCE [LARGE SCALE GENOMIC DNA]</scope>
    <source>
        <strain evidence="3 4">BX10</strain>
    </source>
</reference>
<dbReference type="Pfam" id="PF02080">
    <property type="entry name" value="TrkA_C"/>
    <property type="match status" value="1"/>
</dbReference>
<dbReference type="RefSeq" id="WP_262427295.1">
    <property type="nucleotide sequence ID" value="NZ_JACRTJ010000014.1"/>
</dbReference>
<accession>A0ABR7NRS4</accession>
<dbReference type="Pfam" id="PF02254">
    <property type="entry name" value="TrkA_N"/>
    <property type="match status" value="1"/>
</dbReference>
<evidence type="ECO:0000259" key="2">
    <source>
        <dbReference type="PROSITE" id="PS51202"/>
    </source>
</evidence>
<protein>
    <submittedName>
        <fullName evidence="3">TrkA family potassium uptake protein</fullName>
    </submittedName>
</protein>